<feature type="region of interest" description="Disordered" evidence="1">
    <location>
        <begin position="33"/>
        <end position="67"/>
    </location>
</feature>
<proteinExistence type="predicted"/>
<evidence type="ECO:0000313" key="3">
    <source>
        <dbReference type="Proteomes" id="UP000314294"/>
    </source>
</evidence>
<organism evidence="2 3">
    <name type="scientific">Liparis tanakae</name>
    <name type="common">Tanaka's snailfish</name>
    <dbReference type="NCBI Taxonomy" id="230148"/>
    <lineage>
        <taxon>Eukaryota</taxon>
        <taxon>Metazoa</taxon>
        <taxon>Chordata</taxon>
        <taxon>Craniata</taxon>
        <taxon>Vertebrata</taxon>
        <taxon>Euteleostomi</taxon>
        <taxon>Actinopterygii</taxon>
        <taxon>Neopterygii</taxon>
        <taxon>Teleostei</taxon>
        <taxon>Neoteleostei</taxon>
        <taxon>Acanthomorphata</taxon>
        <taxon>Eupercaria</taxon>
        <taxon>Perciformes</taxon>
        <taxon>Cottioidei</taxon>
        <taxon>Cottales</taxon>
        <taxon>Liparidae</taxon>
        <taxon>Liparis</taxon>
    </lineage>
</organism>
<name>A0A4Z2G9S5_9TELE</name>
<accession>A0A4Z2G9S5</accession>
<dbReference type="EMBL" id="SRLO01000635">
    <property type="protein sequence ID" value="TNN49960.1"/>
    <property type="molecule type" value="Genomic_DNA"/>
</dbReference>
<gene>
    <name evidence="2" type="ORF">EYF80_039838</name>
</gene>
<feature type="compositionally biased region" description="Basic and acidic residues" evidence="1">
    <location>
        <begin position="47"/>
        <end position="59"/>
    </location>
</feature>
<evidence type="ECO:0000313" key="2">
    <source>
        <dbReference type="EMBL" id="TNN49960.1"/>
    </source>
</evidence>
<sequence>MSGSRSCRAARRRRARVDHGPVLCDSNVLYEGRGSRSPSCVTAVSDGPRRRDTTPHTPRDPSVFLWR</sequence>
<dbReference type="Proteomes" id="UP000314294">
    <property type="component" value="Unassembled WGS sequence"/>
</dbReference>
<evidence type="ECO:0000256" key="1">
    <source>
        <dbReference type="SAM" id="MobiDB-lite"/>
    </source>
</evidence>
<reference evidence="2 3" key="1">
    <citation type="submission" date="2019-03" db="EMBL/GenBank/DDBJ databases">
        <title>First draft genome of Liparis tanakae, snailfish: a comprehensive survey of snailfish specific genes.</title>
        <authorList>
            <person name="Kim W."/>
            <person name="Song I."/>
            <person name="Jeong J.-H."/>
            <person name="Kim D."/>
            <person name="Kim S."/>
            <person name="Ryu S."/>
            <person name="Song J.Y."/>
            <person name="Lee S.K."/>
        </authorList>
    </citation>
    <scope>NUCLEOTIDE SEQUENCE [LARGE SCALE GENOMIC DNA]</scope>
    <source>
        <tissue evidence="2">Muscle</tissue>
    </source>
</reference>
<comment type="caution">
    <text evidence="2">The sequence shown here is derived from an EMBL/GenBank/DDBJ whole genome shotgun (WGS) entry which is preliminary data.</text>
</comment>
<keyword evidence="3" id="KW-1185">Reference proteome</keyword>
<protein>
    <submittedName>
        <fullName evidence="2">Uncharacterized protein</fullName>
    </submittedName>
</protein>
<dbReference type="AlphaFoldDB" id="A0A4Z2G9S5"/>